<evidence type="ECO:0000313" key="2">
    <source>
        <dbReference type="EMBL" id="RAI81040.1"/>
    </source>
</evidence>
<dbReference type="InterPro" id="IPR036388">
    <property type="entry name" value="WH-like_DNA-bd_sf"/>
</dbReference>
<dbReference type="Pfam" id="PF08279">
    <property type="entry name" value="HTH_11"/>
    <property type="match status" value="1"/>
</dbReference>
<dbReference type="EMBL" id="MJBI02000002">
    <property type="protein sequence ID" value="RAI81040.1"/>
    <property type="molecule type" value="Genomic_DNA"/>
</dbReference>
<dbReference type="InterPro" id="IPR013196">
    <property type="entry name" value="HTH_11"/>
</dbReference>
<comment type="caution">
    <text evidence="2">The sequence shown here is derived from an EMBL/GenBank/DDBJ whole genome shotgun (WGS) entry which is preliminary data.</text>
</comment>
<gene>
    <name evidence="2" type="ORF">BFS35_005585</name>
</gene>
<dbReference type="Gene3D" id="1.10.10.10">
    <property type="entry name" value="Winged helix-like DNA-binding domain superfamily/Winged helix DNA-binding domain"/>
    <property type="match status" value="1"/>
</dbReference>
<evidence type="ECO:0000259" key="1">
    <source>
        <dbReference type="Pfam" id="PF08279"/>
    </source>
</evidence>
<feature type="domain" description="Helix-turn-helix type 11" evidence="1">
    <location>
        <begin position="6"/>
        <end position="47"/>
    </location>
</feature>
<dbReference type="RefSeq" id="WP_099579516.1">
    <property type="nucleotide sequence ID" value="NZ_MJBI02000002.1"/>
</dbReference>
<name>A0A395GAL9_9STAP</name>
<evidence type="ECO:0000313" key="3">
    <source>
        <dbReference type="Proteomes" id="UP000229523"/>
    </source>
</evidence>
<keyword evidence="3" id="KW-1185">Reference proteome</keyword>
<dbReference type="AlphaFoldDB" id="A0A395GAL9"/>
<proteinExistence type="predicted"/>
<protein>
    <submittedName>
        <fullName evidence="2">HTH domain-containing protein</fullName>
    </submittedName>
</protein>
<organism evidence="2 3">
    <name type="scientific">Macrococcoides goetzii</name>
    <dbReference type="NCBI Taxonomy" id="1891097"/>
    <lineage>
        <taxon>Bacteria</taxon>
        <taxon>Bacillati</taxon>
        <taxon>Bacillota</taxon>
        <taxon>Bacilli</taxon>
        <taxon>Bacillales</taxon>
        <taxon>Staphylococcaceae</taxon>
        <taxon>Macrococcoides</taxon>
    </lineage>
</organism>
<sequence>MNKAQRLLTIYTRLLNNQGVNKMNLADELEVDERTIQRDIDDIRNYLFDNDEYQQRMEVTYQHKTNEYRLIRHNTLLDSNILSILIMHLKNHSSVISRDMYELLKSIIYKFYSHDTKHLLEQINMFHVVDEEKNTLTVLSILQEAIHQQNTIKFKYHGEEIVGNPVQITSTHNQYKLWLKKNNRQFRIKNIKSLQTTDAEISNPEKVMQFHLYPFHICRL</sequence>
<reference evidence="2 3" key="1">
    <citation type="journal article" date="2018" name="Front. Microbiol.">
        <title>Description and Comparative Genomics of Macrococcus caseolyticus subsp. hominis subsp. nov., Macrococcus goetzii sp. nov., Macrococcus epidermidis sp. nov., and Macrococcus bohemicus sp. nov., Novel Macrococci From Human Clinical Material With Virulence Potential and Suspected Uptake of Foreign DNA by Natural Transformation.</title>
        <authorList>
            <person name="Maslanova I."/>
            <person name="Wertheimer Z."/>
            <person name="Sedlacek I."/>
            <person name="Svec P."/>
            <person name="Indrakova A."/>
            <person name="Kovarovic V."/>
            <person name="Schumann P."/>
            <person name="Sproer C."/>
            <person name="Kralova S."/>
            <person name="Sedo O."/>
            <person name="Kristofova L."/>
            <person name="Vrbovska V."/>
            <person name="Fuzik T."/>
            <person name="Petras P."/>
            <person name="Zdrahal Z."/>
            <person name="Ruzickova V."/>
            <person name="Doskar J."/>
            <person name="Pantucek R."/>
        </authorList>
    </citation>
    <scope>NUCLEOTIDE SEQUENCE [LARGE SCALE GENOMIC DNA]</scope>
    <source>
        <strain evidence="2 3">CCM 4927</strain>
    </source>
</reference>
<accession>A0A395GAL9</accession>
<dbReference type="Proteomes" id="UP000229523">
    <property type="component" value="Unassembled WGS sequence"/>
</dbReference>
<dbReference type="PROSITE" id="PS52050">
    <property type="entry name" value="WYL"/>
    <property type="match status" value="1"/>
</dbReference>